<dbReference type="Gene3D" id="3.60.10.10">
    <property type="entry name" value="Endonuclease/exonuclease/phosphatase"/>
    <property type="match status" value="1"/>
</dbReference>
<dbReference type="OrthoDB" id="6437148at2759"/>
<sequence>MAFLLVLQINVNNSRAAHSVAFETAEAQNGDFVCVQDPYLIDGVSLGDALGSPVFSSERYNSSIYCLNSNLKFSFKNNTLNSVTILVYFNNFPTNLSNLYFHPHDNIDDLILEILSIGADNFCNLLVGNFNARSHIWGYDFEDHLGRIISEFISTNNFTICTRTDLGPTFVSSAGHDFPDLTLISTAHQHLLDSWWIVDSESLSDHRLVCVRLAGDFSPPQDFILKSKFSLNKFSGLFKKDYVFLKNLYKSVSSQEGIDFFYDSI</sequence>
<organism evidence="2 3">
    <name type="scientific">Araneus ventricosus</name>
    <name type="common">Orbweaver spider</name>
    <name type="synonym">Epeira ventricosa</name>
    <dbReference type="NCBI Taxonomy" id="182803"/>
    <lineage>
        <taxon>Eukaryota</taxon>
        <taxon>Metazoa</taxon>
        <taxon>Ecdysozoa</taxon>
        <taxon>Arthropoda</taxon>
        <taxon>Chelicerata</taxon>
        <taxon>Arachnida</taxon>
        <taxon>Araneae</taxon>
        <taxon>Araneomorphae</taxon>
        <taxon>Entelegynae</taxon>
        <taxon>Araneoidea</taxon>
        <taxon>Araneidae</taxon>
        <taxon>Araneus</taxon>
    </lineage>
</organism>
<dbReference type="AlphaFoldDB" id="A0A4Y2JWD4"/>
<comment type="caution">
    <text evidence="2">The sequence shown here is derived from an EMBL/GenBank/DDBJ whole genome shotgun (WGS) entry which is preliminary data.</text>
</comment>
<protein>
    <recommendedName>
        <fullName evidence="1">Endonuclease/exonuclease/phosphatase domain-containing protein</fullName>
    </recommendedName>
</protein>
<keyword evidence="3" id="KW-1185">Reference proteome</keyword>
<accession>A0A4Y2JWD4</accession>
<evidence type="ECO:0000259" key="1">
    <source>
        <dbReference type="Pfam" id="PF14529"/>
    </source>
</evidence>
<dbReference type="InterPro" id="IPR005135">
    <property type="entry name" value="Endo/exonuclease/phosphatase"/>
</dbReference>
<dbReference type="InterPro" id="IPR036691">
    <property type="entry name" value="Endo/exonu/phosph_ase_sf"/>
</dbReference>
<name>A0A4Y2JWD4_ARAVE</name>
<proteinExistence type="predicted"/>
<reference evidence="2 3" key="1">
    <citation type="journal article" date="2019" name="Sci. Rep.">
        <title>Orb-weaving spider Araneus ventricosus genome elucidates the spidroin gene catalogue.</title>
        <authorList>
            <person name="Kono N."/>
            <person name="Nakamura H."/>
            <person name="Ohtoshi R."/>
            <person name="Moran D.A.P."/>
            <person name="Shinohara A."/>
            <person name="Yoshida Y."/>
            <person name="Fujiwara M."/>
            <person name="Mori M."/>
            <person name="Tomita M."/>
            <person name="Arakawa K."/>
        </authorList>
    </citation>
    <scope>NUCLEOTIDE SEQUENCE [LARGE SCALE GENOMIC DNA]</scope>
</reference>
<feature type="domain" description="Endonuclease/exonuclease/phosphatase" evidence="1">
    <location>
        <begin position="96"/>
        <end position="209"/>
    </location>
</feature>
<dbReference type="SUPFAM" id="SSF56219">
    <property type="entry name" value="DNase I-like"/>
    <property type="match status" value="1"/>
</dbReference>
<dbReference type="EMBL" id="BGPR01003963">
    <property type="protein sequence ID" value="GBM94360.1"/>
    <property type="molecule type" value="Genomic_DNA"/>
</dbReference>
<evidence type="ECO:0000313" key="2">
    <source>
        <dbReference type="EMBL" id="GBM94360.1"/>
    </source>
</evidence>
<dbReference type="GO" id="GO:0003824">
    <property type="term" value="F:catalytic activity"/>
    <property type="evidence" value="ECO:0007669"/>
    <property type="project" value="InterPro"/>
</dbReference>
<evidence type="ECO:0000313" key="3">
    <source>
        <dbReference type="Proteomes" id="UP000499080"/>
    </source>
</evidence>
<dbReference type="Pfam" id="PF14529">
    <property type="entry name" value="Exo_endo_phos_2"/>
    <property type="match status" value="1"/>
</dbReference>
<gene>
    <name evidence="2" type="ORF">AVEN_6662_1</name>
</gene>
<dbReference type="Proteomes" id="UP000499080">
    <property type="component" value="Unassembled WGS sequence"/>
</dbReference>